<dbReference type="PANTHER" id="PTHR45658:SF18">
    <property type="entry name" value="PROTEIN GAT2"/>
    <property type="match status" value="1"/>
</dbReference>
<keyword evidence="7" id="KW-1185">Reference proteome</keyword>
<proteinExistence type="predicted"/>
<feature type="domain" description="GATA-type" evidence="5">
    <location>
        <begin position="242"/>
        <end position="271"/>
    </location>
</feature>
<dbReference type="InterPro" id="IPR013088">
    <property type="entry name" value="Znf_NHR/GATA"/>
</dbReference>
<dbReference type="SUPFAM" id="SSF57716">
    <property type="entry name" value="Glucocorticoid receptor-like (DNA-binding domain)"/>
    <property type="match status" value="1"/>
</dbReference>
<feature type="region of interest" description="Disordered" evidence="4">
    <location>
        <begin position="209"/>
        <end position="236"/>
    </location>
</feature>
<protein>
    <recommendedName>
        <fullName evidence="5">GATA-type domain-containing protein</fullName>
    </recommendedName>
</protein>
<keyword evidence="3" id="KW-0862">Zinc</keyword>
<organism evidence="6 7">
    <name type="scientific">Vanrija albida</name>
    <dbReference type="NCBI Taxonomy" id="181172"/>
    <lineage>
        <taxon>Eukaryota</taxon>
        <taxon>Fungi</taxon>
        <taxon>Dikarya</taxon>
        <taxon>Basidiomycota</taxon>
        <taxon>Agaricomycotina</taxon>
        <taxon>Tremellomycetes</taxon>
        <taxon>Trichosporonales</taxon>
        <taxon>Trichosporonaceae</taxon>
        <taxon>Vanrija</taxon>
    </lineage>
</organism>
<keyword evidence="2" id="KW-0863">Zinc-finger</keyword>
<feature type="region of interest" description="Disordered" evidence="4">
    <location>
        <begin position="281"/>
        <end position="304"/>
    </location>
</feature>
<evidence type="ECO:0000256" key="3">
    <source>
        <dbReference type="ARBA" id="ARBA00022833"/>
    </source>
</evidence>
<dbReference type="InterPro" id="IPR051140">
    <property type="entry name" value="GATA_TF"/>
</dbReference>
<comment type="caution">
    <text evidence="6">The sequence shown here is derived from an EMBL/GenBank/DDBJ whole genome shotgun (WGS) entry which is preliminary data.</text>
</comment>
<gene>
    <name evidence="6" type="ORF">Q8F55_006877</name>
</gene>
<dbReference type="InterPro" id="IPR000679">
    <property type="entry name" value="Znf_GATA"/>
</dbReference>
<accession>A0ABR3PYB7</accession>
<sequence length="304" mass="33330">MPPPPLPEYVEMNNAPWLLQSSGFQLNLPDLTTAAPVNVPPSDPLFFDSDDLSSWRLAVDPFQFSSGLEGISGLPLEVYHATSALGQAPPPPPAVDMRRMNEWAPSYETQVDQLDKYLNELISLMEPFSATPSNPSPAPPPPYLHTRLARLATLVRETLATLETSSQPALSIEFLRLPPGNEPPTGEDMTEAEREMELIRRRREVLNTKAQQGKRVGGTPVPPRPPGPAPLAPRPNRDVWRCHGCGTTVCDEWRDGPDGPQSLCVNCGYHYDRLVRKREGGDPDFSTVPAPGYNPDLLGSLSGL</sequence>
<dbReference type="Pfam" id="PF00320">
    <property type="entry name" value="GATA"/>
    <property type="match status" value="1"/>
</dbReference>
<keyword evidence="1" id="KW-0479">Metal-binding</keyword>
<name>A0ABR3PYB7_9TREE</name>
<dbReference type="Gene3D" id="3.30.50.10">
    <property type="entry name" value="Erythroid Transcription Factor GATA-1, subunit A"/>
    <property type="match status" value="1"/>
</dbReference>
<dbReference type="GeneID" id="95987920"/>
<dbReference type="RefSeq" id="XP_069207388.1">
    <property type="nucleotide sequence ID" value="XM_069355317.1"/>
</dbReference>
<evidence type="ECO:0000313" key="7">
    <source>
        <dbReference type="Proteomes" id="UP001565368"/>
    </source>
</evidence>
<feature type="compositionally biased region" description="Pro residues" evidence="4">
    <location>
        <begin position="220"/>
        <end position="233"/>
    </location>
</feature>
<reference evidence="6 7" key="1">
    <citation type="submission" date="2023-08" db="EMBL/GenBank/DDBJ databases">
        <title>Annotated Genome Sequence of Vanrija albida AlHP1.</title>
        <authorList>
            <person name="Herzog R."/>
        </authorList>
    </citation>
    <scope>NUCLEOTIDE SEQUENCE [LARGE SCALE GENOMIC DNA]</scope>
    <source>
        <strain evidence="6 7">AlHP1</strain>
    </source>
</reference>
<evidence type="ECO:0000256" key="4">
    <source>
        <dbReference type="SAM" id="MobiDB-lite"/>
    </source>
</evidence>
<evidence type="ECO:0000256" key="2">
    <source>
        <dbReference type="ARBA" id="ARBA00022771"/>
    </source>
</evidence>
<dbReference type="PANTHER" id="PTHR45658">
    <property type="entry name" value="GATA TRANSCRIPTION FACTOR"/>
    <property type="match status" value="1"/>
</dbReference>
<dbReference type="Proteomes" id="UP001565368">
    <property type="component" value="Unassembled WGS sequence"/>
</dbReference>
<dbReference type="EMBL" id="JBBXJM010000005">
    <property type="protein sequence ID" value="KAL1407444.1"/>
    <property type="molecule type" value="Genomic_DNA"/>
</dbReference>
<evidence type="ECO:0000313" key="6">
    <source>
        <dbReference type="EMBL" id="KAL1407444.1"/>
    </source>
</evidence>
<evidence type="ECO:0000259" key="5">
    <source>
        <dbReference type="Pfam" id="PF00320"/>
    </source>
</evidence>
<evidence type="ECO:0000256" key="1">
    <source>
        <dbReference type="ARBA" id="ARBA00022723"/>
    </source>
</evidence>